<dbReference type="InterPro" id="IPR043128">
    <property type="entry name" value="Rev_trsase/Diguanyl_cyclase"/>
</dbReference>
<dbReference type="PANTHER" id="PTHR48462">
    <property type="entry name" value="PROTEIN, PUTATIVE-RELATED"/>
    <property type="match status" value="1"/>
</dbReference>
<evidence type="ECO:0000259" key="1">
    <source>
        <dbReference type="PROSITE" id="PS50878"/>
    </source>
</evidence>
<gene>
    <name evidence="2" type="ORF">CASFOL_043125</name>
</gene>
<feature type="domain" description="Reverse transcriptase" evidence="1">
    <location>
        <begin position="270"/>
        <end position="518"/>
    </location>
</feature>
<organism evidence="2 3">
    <name type="scientific">Castilleja foliolosa</name>
    <dbReference type="NCBI Taxonomy" id="1961234"/>
    <lineage>
        <taxon>Eukaryota</taxon>
        <taxon>Viridiplantae</taxon>
        <taxon>Streptophyta</taxon>
        <taxon>Embryophyta</taxon>
        <taxon>Tracheophyta</taxon>
        <taxon>Spermatophyta</taxon>
        <taxon>Magnoliopsida</taxon>
        <taxon>eudicotyledons</taxon>
        <taxon>Gunneridae</taxon>
        <taxon>Pentapetalae</taxon>
        <taxon>asterids</taxon>
        <taxon>lamiids</taxon>
        <taxon>Lamiales</taxon>
        <taxon>Orobanchaceae</taxon>
        <taxon>Pedicularideae</taxon>
        <taxon>Castillejinae</taxon>
        <taxon>Castilleja</taxon>
    </lineage>
</organism>
<dbReference type="PROSITE" id="PS50878">
    <property type="entry name" value="RT_POL"/>
    <property type="match status" value="1"/>
</dbReference>
<dbReference type="PANTHER" id="PTHR48462:SF1">
    <property type="entry name" value="PROTEIN, PUTATIVE-RELATED"/>
    <property type="match status" value="1"/>
</dbReference>
<dbReference type="SUPFAM" id="SSF56672">
    <property type="entry name" value="DNA/RNA polymerases"/>
    <property type="match status" value="1"/>
</dbReference>
<dbReference type="AlphaFoldDB" id="A0ABD3B7H4"/>
<proteinExistence type="predicted"/>
<name>A0ABD3B7H4_9LAMI</name>
<dbReference type="Gene3D" id="3.30.70.270">
    <property type="match status" value="1"/>
</dbReference>
<reference evidence="3" key="1">
    <citation type="journal article" date="2024" name="IScience">
        <title>Strigolactones Initiate the Formation of Haustorium-like Structures in Castilleja.</title>
        <authorList>
            <person name="Buerger M."/>
            <person name="Peterson D."/>
            <person name="Chory J."/>
        </authorList>
    </citation>
    <scope>NUCLEOTIDE SEQUENCE [LARGE SCALE GENOMIC DNA]</scope>
</reference>
<keyword evidence="3" id="KW-1185">Reference proteome</keyword>
<dbReference type="EMBL" id="JAVIJP010000386">
    <property type="protein sequence ID" value="KAL3613036.1"/>
    <property type="molecule type" value="Genomic_DNA"/>
</dbReference>
<dbReference type="Pfam" id="PF00078">
    <property type="entry name" value="RVT_1"/>
    <property type="match status" value="1"/>
</dbReference>
<sequence>MSLSTCPHCPDLTYLFTARGLKTHITRIHKNAPRLIPADPALSPLGSVTQAASPQSDLNHLANLRKNVRVLRHIPKGARNLAASKLTGLIEKALDTNSTEDWYSILSFSFTALRCPEKSSPGSLTSKVKSNIDKSLDLFPADNLSHGSRSLKTTIEAKVFEGDLRGAVRLLTSNDDVAKPGPETLEALRSKHPAPSRPLCYPSEPDNSSPVLSVDLDAVSLALSSFNSGSSGGLDGLRPAHLKELTSGSAGDSGQRLLESLTRLCNFLLGGGLNADVCPFMYGAALCALTKKDGGTRPIAIGSVFRRLTAKLGCRAVKEEMAAYLQPHQLGFGTKQGCEAAIHATRSFVMDPANVNSLVVKLDLRNAFNSLERDSLLSAAKDKVPSLYPFLYQLYGSPSNLFYDEAQISSQVGAQQGDPLGPLVFSLAIQSVIVGLQSPLNLWYLDDGTVGGSPEEVSRDLAILIPRLQELGLEINSSKCEFYSCSPDVRKELSHFQTILPGFQEIDPTTFTLLGSPIFPEGIPEAFQVREQMLGLARDRLSHLSSHVALVLLKMCFAVPKITYLLRTTPSWLYPANIASFDDTLKDAVETILNVSLNDSQWCQASLPVRYGGLGVRRARDVGLPAFLASAHGVADLVTSILPTNGAKASIPFATDALAVWSTQFPGESISHEAAHSQRSWDDVASKSVLEGLLSSAVGEEQASLRAVSCLESGAWLHALPSPHLGTLLDADSLRVAVALRLGCKVCEPHPCICGQLVGESGGHALSCCRCSGRFPRHHALNDLIRRALVAANIPCMLEPPGLSRSDGKRPDGLTLVPWQKGRSLIWDATCVNTTAACHLSRTTRVAGAAAESAALRKHTKYKELGSYTFVPVAFETLGPWGAEAKKFVKEIGCRLRESGGDPRSGSFLAQRLSLAVQRGNAASILGSFAPGMVRGGVLDLRY</sequence>
<dbReference type="InterPro" id="IPR000477">
    <property type="entry name" value="RT_dom"/>
</dbReference>
<evidence type="ECO:0000313" key="3">
    <source>
        <dbReference type="Proteomes" id="UP001632038"/>
    </source>
</evidence>
<accession>A0ABD3B7H4</accession>
<protein>
    <recommendedName>
        <fullName evidence="1">Reverse transcriptase domain-containing protein</fullName>
    </recommendedName>
</protein>
<dbReference type="Proteomes" id="UP001632038">
    <property type="component" value="Unassembled WGS sequence"/>
</dbReference>
<dbReference type="InterPro" id="IPR043502">
    <property type="entry name" value="DNA/RNA_pol_sf"/>
</dbReference>
<evidence type="ECO:0000313" key="2">
    <source>
        <dbReference type="EMBL" id="KAL3613036.1"/>
    </source>
</evidence>
<comment type="caution">
    <text evidence="2">The sequence shown here is derived from an EMBL/GenBank/DDBJ whole genome shotgun (WGS) entry which is preliminary data.</text>
</comment>